<dbReference type="EMBL" id="MU253922">
    <property type="protein sequence ID" value="KAG9244207.1"/>
    <property type="molecule type" value="Genomic_DNA"/>
</dbReference>
<evidence type="ECO:0000313" key="1">
    <source>
        <dbReference type="EMBL" id="KAG9244207.1"/>
    </source>
</evidence>
<reference evidence="1" key="1">
    <citation type="journal article" date="2021" name="IMA Fungus">
        <title>Genomic characterization of three marine fungi, including Emericellopsis atlantica sp. nov. with signatures of a generalist lifestyle and marine biomass degradation.</title>
        <authorList>
            <person name="Hagestad O.C."/>
            <person name="Hou L."/>
            <person name="Andersen J.H."/>
            <person name="Hansen E.H."/>
            <person name="Altermark B."/>
            <person name="Li C."/>
            <person name="Kuhnert E."/>
            <person name="Cox R.J."/>
            <person name="Crous P.W."/>
            <person name="Spatafora J.W."/>
            <person name="Lail K."/>
            <person name="Amirebrahimi M."/>
            <person name="Lipzen A."/>
            <person name="Pangilinan J."/>
            <person name="Andreopoulos W."/>
            <person name="Hayes R.D."/>
            <person name="Ng V."/>
            <person name="Grigoriev I.V."/>
            <person name="Jackson S.A."/>
            <person name="Sutton T.D.S."/>
            <person name="Dobson A.D.W."/>
            <person name="Rama T."/>
        </authorList>
    </citation>
    <scope>NUCLEOTIDE SEQUENCE</scope>
    <source>
        <strain evidence="1">TRa3180A</strain>
    </source>
</reference>
<organism evidence="1 2">
    <name type="scientific">Calycina marina</name>
    <dbReference type="NCBI Taxonomy" id="1763456"/>
    <lineage>
        <taxon>Eukaryota</taxon>
        <taxon>Fungi</taxon>
        <taxon>Dikarya</taxon>
        <taxon>Ascomycota</taxon>
        <taxon>Pezizomycotina</taxon>
        <taxon>Leotiomycetes</taxon>
        <taxon>Helotiales</taxon>
        <taxon>Pezizellaceae</taxon>
        <taxon>Calycina</taxon>
    </lineage>
</organism>
<comment type="caution">
    <text evidence="1">The sequence shown here is derived from an EMBL/GenBank/DDBJ whole genome shotgun (WGS) entry which is preliminary data.</text>
</comment>
<dbReference type="Proteomes" id="UP000887226">
    <property type="component" value="Unassembled WGS sequence"/>
</dbReference>
<accession>A0A9P7Z2M7</accession>
<gene>
    <name evidence="1" type="ORF">BJ878DRAFT_480393</name>
</gene>
<name>A0A9P7Z2M7_9HELO</name>
<proteinExistence type="predicted"/>
<sequence length="203" mass="22746">MADQNMPTADSKATKHSRVMVAYIETTTNQVSYINVKDERLWGPEWGFDNISLVPSVLVDKVRECVDNMHPTSGLIRYHDRGFDNHALFKLALPTSLPVPNRDLASLRLDQVLQESALQFLSRIPNDVKNAEALSPKEAAVILFTMVYEITERDTGVNILVPEIIFLTDGQMQAVAGRKNQANSMSQVKNYPLENKKFQGAEA</sequence>
<dbReference type="AlphaFoldDB" id="A0A9P7Z2M7"/>
<keyword evidence="2" id="KW-1185">Reference proteome</keyword>
<protein>
    <submittedName>
        <fullName evidence="1">Uncharacterized protein</fullName>
    </submittedName>
</protein>
<evidence type="ECO:0000313" key="2">
    <source>
        <dbReference type="Proteomes" id="UP000887226"/>
    </source>
</evidence>